<dbReference type="GO" id="GO:0005663">
    <property type="term" value="C:DNA replication factor C complex"/>
    <property type="evidence" value="ECO:0007669"/>
    <property type="project" value="TreeGrafter"/>
</dbReference>
<dbReference type="PANTHER" id="PTHR11669:SF20">
    <property type="entry name" value="REPLICATION FACTOR C SUBUNIT 4"/>
    <property type="match status" value="1"/>
</dbReference>
<dbReference type="CDD" id="cd00009">
    <property type="entry name" value="AAA"/>
    <property type="match status" value="1"/>
</dbReference>
<dbReference type="InterPro" id="IPR050238">
    <property type="entry name" value="DNA_Rep/Repair_Clamp_Loader"/>
</dbReference>
<reference evidence="4" key="1">
    <citation type="journal article" date="2020" name="Nature">
        <title>Giant virus diversity and host interactions through global metagenomics.</title>
        <authorList>
            <person name="Schulz F."/>
            <person name="Roux S."/>
            <person name="Paez-Espino D."/>
            <person name="Jungbluth S."/>
            <person name="Walsh D.A."/>
            <person name="Denef V.J."/>
            <person name="McMahon K.D."/>
            <person name="Konstantinidis K.T."/>
            <person name="Eloe-Fadrosh E.A."/>
            <person name="Kyrpides N.C."/>
            <person name="Woyke T."/>
        </authorList>
    </citation>
    <scope>NUCLEOTIDE SEQUENCE</scope>
    <source>
        <strain evidence="4">GVMAG-M-3300021425-14</strain>
    </source>
</reference>
<keyword evidence="1" id="KW-0235">DNA replication</keyword>
<dbReference type="EMBL" id="MN739460">
    <property type="protein sequence ID" value="QHT05809.1"/>
    <property type="molecule type" value="Genomic_DNA"/>
</dbReference>
<dbReference type="Pfam" id="PF13177">
    <property type="entry name" value="DNA_pol3_delta2"/>
    <property type="match status" value="1"/>
</dbReference>
<organism evidence="4">
    <name type="scientific">viral metagenome</name>
    <dbReference type="NCBI Taxonomy" id="1070528"/>
    <lineage>
        <taxon>unclassified sequences</taxon>
        <taxon>metagenomes</taxon>
        <taxon>organismal metagenomes</taxon>
    </lineage>
</organism>
<dbReference type="GO" id="GO:0006281">
    <property type="term" value="P:DNA repair"/>
    <property type="evidence" value="ECO:0007669"/>
    <property type="project" value="TreeGrafter"/>
</dbReference>
<dbReference type="PANTHER" id="PTHR11669">
    <property type="entry name" value="REPLICATION FACTOR C / DNA POLYMERASE III GAMMA-TAU SUBUNIT"/>
    <property type="match status" value="1"/>
</dbReference>
<dbReference type="GO" id="GO:0003689">
    <property type="term" value="F:DNA clamp loader activity"/>
    <property type="evidence" value="ECO:0007669"/>
    <property type="project" value="TreeGrafter"/>
</dbReference>
<dbReference type="Gene3D" id="3.40.50.300">
    <property type="entry name" value="P-loop containing nucleotide triphosphate hydrolases"/>
    <property type="match status" value="1"/>
</dbReference>
<dbReference type="AlphaFoldDB" id="A0A6C0CQ44"/>
<proteinExistence type="predicted"/>
<evidence type="ECO:0008006" key="5">
    <source>
        <dbReference type="Google" id="ProtNLM"/>
    </source>
</evidence>
<evidence type="ECO:0000256" key="2">
    <source>
        <dbReference type="ARBA" id="ARBA00022741"/>
    </source>
</evidence>
<accession>A0A6C0CQ44</accession>
<evidence type="ECO:0000256" key="1">
    <source>
        <dbReference type="ARBA" id="ARBA00022705"/>
    </source>
</evidence>
<evidence type="ECO:0000313" key="4">
    <source>
        <dbReference type="EMBL" id="QHT05809.1"/>
    </source>
</evidence>
<dbReference type="InterPro" id="IPR027417">
    <property type="entry name" value="P-loop_NTPase"/>
</dbReference>
<keyword evidence="2" id="KW-0547">Nucleotide-binding</keyword>
<keyword evidence="3" id="KW-0067">ATP-binding</keyword>
<name>A0A6C0CQ44_9ZZZZ</name>
<dbReference type="SUPFAM" id="SSF52540">
    <property type="entry name" value="P-loop containing nucleoside triphosphate hydrolases"/>
    <property type="match status" value="1"/>
</dbReference>
<dbReference type="GO" id="GO:0005524">
    <property type="term" value="F:ATP binding"/>
    <property type="evidence" value="ECO:0007669"/>
    <property type="project" value="UniProtKB-KW"/>
</dbReference>
<dbReference type="GO" id="GO:0006261">
    <property type="term" value="P:DNA-templated DNA replication"/>
    <property type="evidence" value="ECO:0007669"/>
    <property type="project" value="TreeGrafter"/>
</dbReference>
<sequence length="271" mass="32419">MNINIHENIKNKLDFFVENEKIPHIIFHGPSGSGKRHVLNYLINKIYNNTNDILNQYIMYVNCAHSKGIRFIRDELKFFAKTNINNKNGYKFKSIILFNCEKLTTDAQSALRRCIEKFSHNTRFFIIVEDETTLLKPILSRFCNIFIPLPNINGEKISLHKHFKNNIKQTNYIKKRTLWLKKQIFDNKKYKTLKHCDELVDKIYEKGYSCLDIIELVENSTNIISEKNKYKFLIYVDKIRKEYRNEKIIILNILNYLFMRPKEDLENILNL</sequence>
<evidence type="ECO:0000256" key="3">
    <source>
        <dbReference type="ARBA" id="ARBA00022840"/>
    </source>
</evidence>
<protein>
    <recommendedName>
        <fullName evidence="5">AAA+ ATPase domain-containing protein</fullName>
    </recommendedName>
</protein>